<feature type="non-terminal residue" evidence="3">
    <location>
        <position position="185"/>
    </location>
</feature>
<accession>A0A6I5RP40</accession>
<evidence type="ECO:0000259" key="1">
    <source>
        <dbReference type="Pfam" id="PF08279"/>
    </source>
</evidence>
<dbReference type="AlphaFoldDB" id="A0A6I5RP40"/>
<proteinExistence type="predicted"/>
<dbReference type="Proteomes" id="UP000471751">
    <property type="component" value="Unassembled WGS sequence"/>
</dbReference>
<organism evidence="3 4">
    <name type="scientific">Pseudomonas laurentiana</name>
    <dbReference type="NCBI Taxonomy" id="2364649"/>
    <lineage>
        <taxon>Bacteria</taxon>
        <taxon>Pseudomonadati</taxon>
        <taxon>Pseudomonadota</taxon>
        <taxon>Gammaproteobacteria</taxon>
        <taxon>Pseudomonadales</taxon>
        <taxon>Pseudomonadaceae</taxon>
        <taxon>Pseudomonas</taxon>
    </lineage>
</organism>
<sequence length="185" mass="20116">MRKSDRLFQVVNLIRVHQPITADALAERIGVSARTIYRYIDDLSVSGIPLYGVAGVGYSLREGFELPPLTLTRTELDALMLGVEMLSTAAGTELATAARTLLSKITAALPSTDVAPSLSSIRALRARPATAHQRYLDELNRAIQQASTVRFSYVSLNGAASDRTVFPLGLFYWGGKWTVGTWCVA</sequence>
<feature type="domain" description="WYL" evidence="2">
    <location>
        <begin position="135"/>
        <end position="183"/>
    </location>
</feature>
<dbReference type="InterPro" id="IPR051534">
    <property type="entry name" value="CBASS_pafABC_assoc_protein"/>
</dbReference>
<dbReference type="Pfam" id="PF13280">
    <property type="entry name" value="WYL"/>
    <property type="match status" value="1"/>
</dbReference>
<evidence type="ECO:0000259" key="2">
    <source>
        <dbReference type="Pfam" id="PF13280"/>
    </source>
</evidence>
<dbReference type="InterPro" id="IPR026881">
    <property type="entry name" value="WYL_dom"/>
</dbReference>
<protein>
    <submittedName>
        <fullName evidence="3">YafY family transcriptional regulator</fullName>
    </submittedName>
</protein>
<dbReference type="Gene3D" id="1.10.10.10">
    <property type="entry name" value="Winged helix-like DNA-binding domain superfamily/Winged helix DNA-binding domain"/>
    <property type="match status" value="1"/>
</dbReference>
<comment type="caution">
    <text evidence="3">The sequence shown here is derived from an EMBL/GenBank/DDBJ whole genome shotgun (WGS) entry which is preliminary data.</text>
</comment>
<gene>
    <name evidence="3" type="ORF">G3O07_07715</name>
</gene>
<evidence type="ECO:0000313" key="4">
    <source>
        <dbReference type="Proteomes" id="UP000471751"/>
    </source>
</evidence>
<dbReference type="PANTHER" id="PTHR34580">
    <property type="match status" value="1"/>
</dbReference>
<dbReference type="SUPFAM" id="SSF46785">
    <property type="entry name" value="Winged helix' DNA-binding domain"/>
    <property type="match status" value="1"/>
</dbReference>
<dbReference type="InterPro" id="IPR013196">
    <property type="entry name" value="HTH_11"/>
</dbReference>
<dbReference type="InterPro" id="IPR036390">
    <property type="entry name" value="WH_DNA-bd_sf"/>
</dbReference>
<feature type="domain" description="Helix-turn-helix type 11" evidence="1">
    <location>
        <begin position="6"/>
        <end position="58"/>
    </location>
</feature>
<dbReference type="InterPro" id="IPR036388">
    <property type="entry name" value="WH-like_DNA-bd_sf"/>
</dbReference>
<keyword evidence="4" id="KW-1185">Reference proteome</keyword>
<dbReference type="PROSITE" id="PS52050">
    <property type="entry name" value="WYL"/>
    <property type="match status" value="1"/>
</dbReference>
<reference evidence="3 4" key="1">
    <citation type="submission" date="2020-02" db="EMBL/GenBank/DDBJ databases">
        <title>Broccoli isolated Pseudomonas sp.</title>
        <authorList>
            <person name="Fujikawa T."/>
            <person name="Sawada H."/>
        </authorList>
    </citation>
    <scope>NUCLEOTIDE SEQUENCE [LARGE SCALE GENOMIC DNA]</scope>
    <source>
        <strain evidence="3 4">JCM 32154</strain>
    </source>
</reference>
<dbReference type="PANTHER" id="PTHR34580:SF3">
    <property type="entry name" value="PROTEIN PAFB"/>
    <property type="match status" value="1"/>
</dbReference>
<name>A0A6I5RP40_9PSED</name>
<evidence type="ECO:0000313" key="3">
    <source>
        <dbReference type="EMBL" id="NES09643.1"/>
    </source>
</evidence>
<dbReference type="Pfam" id="PF08279">
    <property type="entry name" value="HTH_11"/>
    <property type="match status" value="1"/>
</dbReference>
<dbReference type="EMBL" id="JAAHBT010000065">
    <property type="protein sequence ID" value="NES09643.1"/>
    <property type="molecule type" value="Genomic_DNA"/>
</dbReference>